<reference evidence="1" key="1">
    <citation type="journal article" date="2021" name="Nat. Commun.">
        <title>Genetic determinants of endophytism in the Arabidopsis root mycobiome.</title>
        <authorList>
            <person name="Mesny F."/>
            <person name="Miyauchi S."/>
            <person name="Thiergart T."/>
            <person name="Pickel B."/>
            <person name="Atanasova L."/>
            <person name="Karlsson M."/>
            <person name="Huettel B."/>
            <person name="Barry K.W."/>
            <person name="Haridas S."/>
            <person name="Chen C."/>
            <person name="Bauer D."/>
            <person name="Andreopoulos W."/>
            <person name="Pangilinan J."/>
            <person name="LaButti K."/>
            <person name="Riley R."/>
            <person name="Lipzen A."/>
            <person name="Clum A."/>
            <person name="Drula E."/>
            <person name="Henrissat B."/>
            <person name="Kohler A."/>
            <person name="Grigoriev I.V."/>
            <person name="Martin F.M."/>
            <person name="Hacquard S."/>
        </authorList>
    </citation>
    <scope>NUCLEOTIDE SEQUENCE</scope>
    <source>
        <strain evidence="1">MPI-CAGE-AT-0147</strain>
    </source>
</reference>
<organism evidence="1 2">
    <name type="scientific">Dactylonectria macrodidyma</name>
    <dbReference type="NCBI Taxonomy" id="307937"/>
    <lineage>
        <taxon>Eukaryota</taxon>
        <taxon>Fungi</taxon>
        <taxon>Dikarya</taxon>
        <taxon>Ascomycota</taxon>
        <taxon>Pezizomycotina</taxon>
        <taxon>Sordariomycetes</taxon>
        <taxon>Hypocreomycetidae</taxon>
        <taxon>Hypocreales</taxon>
        <taxon>Nectriaceae</taxon>
        <taxon>Dactylonectria</taxon>
    </lineage>
</organism>
<gene>
    <name evidence="1" type="ORF">EDB81DRAFT_798631</name>
</gene>
<dbReference type="Proteomes" id="UP000738349">
    <property type="component" value="Unassembled WGS sequence"/>
</dbReference>
<comment type="caution">
    <text evidence="1">The sequence shown here is derived from an EMBL/GenBank/DDBJ whole genome shotgun (WGS) entry which is preliminary data.</text>
</comment>
<evidence type="ECO:0000313" key="2">
    <source>
        <dbReference type="Proteomes" id="UP000738349"/>
    </source>
</evidence>
<name>A0A9P9EM87_9HYPO</name>
<dbReference type="AlphaFoldDB" id="A0A9P9EM87"/>
<sequence>MYHCSLQAITVLLPSLQCHTPVLVTMSICLAAETAVFSNRKPPRPTSHTMTISMNTRAKMLATDSLSPEKTHDDDC</sequence>
<protein>
    <submittedName>
        <fullName evidence="1">Uncharacterized protein</fullName>
    </submittedName>
</protein>
<accession>A0A9P9EM87</accession>
<proteinExistence type="predicted"/>
<dbReference type="EMBL" id="JAGMUV010000011">
    <property type="protein sequence ID" value="KAH7140715.1"/>
    <property type="molecule type" value="Genomic_DNA"/>
</dbReference>
<keyword evidence="2" id="KW-1185">Reference proteome</keyword>
<evidence type="ECO:0000313" key="1">
    <source>
        <dbReference type="EMBL" id="KAH7140715.1"/>
    </source>
</evidence>